<evidence type="ECO:0000256" key="3">
    <source>
        <dbReference type="ARBA" id="ARBA00022679"/>
    </source>
</evidence>
<evidence type="ECO:0000256" key="2">
    <source>
        <dbReference type="ARBA" id="ARBA00022490"/>
    </source>
</evidence>
<dbReference type="GO" id="GO:0001717">
    <property type="term" value="P:conversion of seryl-tRNAsec to selenocys-tRNAsec"/>
    <property type="evidence" value="ECO:0007669"/>
    <property type="project" value="UniProtKB-UniRule"/>
</dbReference>
<dbReference type="GO" id="GO:0001514">
    <property type="term" value="P:selenocysteine incorporation"/>
    <property type="evidence" value="ECO:0007669"/>
    <property type="project" value="UniProtKB-UniRule"/>
</dbReference>
<dbReference type="InterPro" id="IPR004534">
    <property type="entry name" value="SelA_trans"/>
</dbReference>
<dbReference type="Proteomes" id="UP000250918">
    <property type="component" value="Unassembled WGS sequence"/>
</dbReference>
<protein>
    <recommendedName>
        <fullName evidence="8">L-seryl-tRNA(Sec) selenium transferase</fullName>
        <ecNumber evidence="8">2.9.1.1</ecNumber>
    </recommendedName>
    <alternativeName>
        <fullName evidence="8">Selenocysteine synthase</fullName>
        <shortName evidence="8">Sec synthase</shortName>
    </alternativeName>
    <alternativeName>
        <fullName evidence="8">Selenocysteinyl-tRNA(Sec) synthase</fullName>
    </alternativeName>
</protein>
<dbReference type="InterPro" id="IPR015421">
    <property type="entry name" value="PyrdxlP-dep_Trfase_major"/>
</dbReference>
<dbReference type="HAMAP" id="MF_00423">
    <property type="entry name" value="SelA"/>
    <property type="match status" value="1"/>
</dbReference>
<name>A0A855X2N3_9BACT</name>
<keyword evidence="2 8" id="KW-0963">Cytoplasm</keyword>
<comment type="function">
    <text evidence="8">Converts seryl-tRNA(Sec) to selenocysteinyl-tRNA(Sec) required for selenoprotein biosynthesis.</text>
</comment>
<dbReference type="InterPro" id="IPR018319">
    <property type="entry name" value="SelA-like"/>
</dbReference>
<organism evidence="11 12">
    <name type="scientific">candidate division GN15 bacterium</name>
    <dbReference type="NCBI Taxonomy" id="2072418"/>
    <lineage>
        <taxon>Bacteria</taxon>
        <taxon>candidate division GN15</taxon>
    </lineage>
</organism>
<dbReference type="InterPro" id="IPR025862">
    <property type="entry name" value="SelA_trans_N_dom"/>
</dbReference>
<comment type="cofactor">
    <cofactor evidence="1 8 9">
        <name>pyridoxal 5'-phosphate</name>
        <dbReference type="ChEBI" id="CHEBI:597326"/>
    </cofactor>
</comment>
<comment type="caution">
    <text evidence="11">The sequence shown here is derived from an EMBL/GenBank/DDBJ whole genome shotgun (WGS) entry which is preliminary data.</text>
</comment>
<keyword evidence="5 8" id="KW-0648">Protein biosynthesis</keyword>
<dbReference type="Pfam" id="PF03841">
    <property type="entry name" value="SelA"/>
    <property type="match status" value="1"/>
</dbReference>
<comment type="pathway">
    <text evidence="8">Aminoacyl-tRNA biosynthesis; selenocysteinyl-tRNA(Sec) biosynthesis; selenocysteinyl-tRNA(Sec) from L-seryl-tRNA(Sec) (bacterial route): step 1/1.</text>
</comment>
<dbReference type="GO" id="GO:0004125">
    <property type="term" value="F:L-seryl-tRNA(Sec) selenium transferase activity"/>
    <property type="evidence" value="ECO:0007669"/>
    <property type="project" value="UniProtKB-UniRule"/>
</dbReference>
<keyword evidence="6 8" id="KW-0711">Selenium</keyword>
<sequence length="465" mass="50117">MAQKVITQPRDFPSVEELLGTPEIAAAVARLPRPVAVEIVRATIADCKARLQKTGKPIPWPEFLSAVTNALSRQGRREVTRVINATGIVIHTNLGRAPLAPDVLDRVAGSVSRYSNLEFDLETGERGSRGAACEEYLALLSEAESGMIVNNCAAALFLILNTLAARKTVIISRGELVQIGGGFRIPDILKRAGAKLREVGTTNITTPGDYENAIDSSVGLILKVHKSNFVQAGFTQEVSLKELVALGRKHGIPVVNDLGSGVFLDTQPTLGYREPTVQQSVRDGADLTCFSGDKLLGGTQAGLIVGRSELIGKLKKNPVYRALRVDKIVFTALERLLAVYLDGRAIHEIPAWKMLTVPESELYKRGKQLLADLGTPPGVSVEATRALVGGGAMPESEIPSVALIFSSAFKAERLSRQFRDYDPPIIGRVEGDRFLLDLKAVFIDELPIILDAARTVLTAQSTPSS</sequence>
<evidence type="ECO:0000313" key="11">
    <source>
        <dbReference type="EMBL" id="PWB68327.1"/>
    </source>
</evidence>
<reference evidence="11 12" key="1">
    <citation type="journal article" date="2018" name="ISME J.">
        <title>A methanotrophic archaeon couples anaerobic oxidation of methane to Fe(III) reduction.</title>
        <authorList>
            <person name="Cai C."/>
            <person name="Leu A.O."/>
            <person name="Xie G.J."/>
            <person name="Guo J."/>
            <person name="Feng Y."/>
            <person name="Zhao J.X."/>
            <person name="Tyson G.W."/>
            <person name="Yuan Z."/>
            <person name="Hu S."/>
        </authorList>
    </citation>
    <scope>NUCLEOTIDE SEQUENCE [LARGE SCALE GENOMIC DNA]</scope>
    <source>
        <strain evidence="11">FeB_12</strain>
    </source>
</reference>
<evidence type="ECO:0000256" key="7">
    <source>
        <dbReference type="ARBA" id="ARBA00044507"/>
    </source>
</evidence>
<keyword evidence="4 8" id="KW-0663">Pyridoxal phosphate</keyword>
<dbReference type="Gene3D" id="3.90.1150.180">
    <property type="match status" value="1"/>
</dbReference>
<dbReference type="PANTHER" id="PTHR32328:SF0">
    <property type="entry name" value="L-SERYL-TRNA(SEC) SELENIUM TRANSFERASE"/>
    <property type="match status" value="1"/>
</dbReference>
<dbReference type="AlphaFoldDB" id="A0A855X2N3"/>
<evidence type="ECO:0000256" key="6">
    <source>
        <dbReference type="ARBA" id="ARBA00023266"/>
    </source>
</evidence>
<proteinExistence type="inferred from homology"/>
<dbReference type="NCBIfam" id="TIGR00474">
    <property type="entry name" value="selA"/>
    <property type="match status" value="1"/>
</dbReference>
<comment type="similarity">
    <text evidence="7 8">Belongs to the SelA family.</text>
</comment>
<dbReference type="Pfam" id="PF12390">
    <property type="entry name" value="Se-cys_synth_N"/>
    <property type="match status" value="1"/>
</dbReference>
<gene>
    <name evidence="8" type="primary">selA</name>
    <name evidence="11" type="ORF">C3F09_11865</name>
</gene>
<dbReference type="InterPro" id="IPR015424">
    <property type="entry name" value="PyrdxlP-dep_Trfase"/>
</dbReference>
<evidence type="ECO:0000256" key="5">
    <source>
        <dbReference type="ARBA" id="ARBA00022917"/>
    </source>
</evidence>
<dbReference type="EMBL" id="PQAP01000206">
    <property type="protein sequence ID" value="PWB68327.1"/>
    <property type="molecule type" value="Genomic_DNA"/>
</dbReference>
<feature type="domain" description="L-seryl-tRNA selenium transferase N-terminal" evidence="10">
    <location>
        <begin position="13"/>
        <end position="47"/>
    </location>
</feature>
<evidence type="ECO:0000256" key="4">
    <source>
        <dbReference type="ARBA" id="ARBA00022898"/>
    </source>
</evidence>
<keyword evidence="3 8" id="KW-0808">Transferase</keyword>
<feature type="modified residue" description="N6-(pyridoxal phosphate)lysine" evidence="8 9">
    <location>
        <position position="294"/>
    </location>
</feature>
<dbReference type="GO" id="GO:0005737">
    <property type="term" value="C:cytoplasm"/>
    <property type="evidence" value="ECO:0007669"/>
    <property type="project" value="UniProtKB-SubCell"/>
</dbReference>
<comment type="subcellular location">
    <subcellularLocation>
        <location evidence="8">Cytoplasm</location>
    </subcellularLocation>
</comment>
<comment type="catalytic activity">
    <reaction evidence="8">
        <text>L-seryl-tRNA(Sec) + selenophosphate + H(+) = L-selenocysteinyl-tRNA(Sec) + phosphate</text>
        <dbReference type="Rhea" id="RHEA:22728"/>
        <dbReference type="Rhea" id="RHEA-COMP:9742"/>
        <dbReference type="Rhea" id="RHEA-COMP:9743"/>
        <dbReference type="ChEBI" id="CHEBI:15378"/>
        <dbReference type="ChEBI" id="CHEBI:16144"/>
        <dbReference type="ChEBI" id="CHEBI:43474"/>
        <dbReference type="ChEBI" id="CHEBI:78533"/>
        <dbReference type="ChEBI" id="CHEBI:78573"/>
        <dbReference type="EC" id="2.9.1.1"/>
    </reaction>
</comment>
<dbReference type="SUPFAM" id="SSF53383">
    <property type="entry name" value="PLP-dependent transferases"/>
    <property type="match status" value="1"/>
</dbReference>
<evidence type="ECO:0000256" key="8">
    <source>
        <dbReference type="HAMAP-Rule" id="MF_00423"/>
    </source>
</evidence>
<evidence type="ECO:0000256" key="9">
    <source>
        <dbReference type="PIRSR" id="PIRSR618319-50"/>
    </source>
</evidence>
<dbReference type="EC" id="2.9.1.1" evidence="8"/>
<accession>A0A855X2N3</accession>
<evidence type="ECO:0000259" key="10">
    <source>
        <dbReference type="Pfam" id="PF12390"/>
    </source>
</evidence>
<evidence type="ECO:0000313" key="12">
    <source>
        <dbReference type="Proteomes" id="UP000250918"/>
    </source>
</evidence>
<evidence type="ECO:0000256" key="1">
    <source>
        <dbReference type="ARBA" id="ARBA00001933"/>
    </source>
</evidence>
<dbReference type="Gene3D" id="3.40.640.10">
    <property type="entry name" value="Type I PLP-dependent aspartate aminotransferase-like (Major domain)"/>
    <property type="match status" value="1"/>
</dbReference>
<dbReference type="UniPathway" id="UPA00906">
    <property type="reaction ID" value="UER00896"/>
</dbReference>
<dbReference type="PANTHER" id="PTHR32328">
    <property type="entry name" value="L-SERYL-TRNA(SEC) SELENIUM TRANSFERASE"/>
    <property type="match status" value="1"/>
</dbReference>